<evidence type="ECO:0000256" key="12">
    <source>
        <dbReference type="ARBA" id="ARBA00067931"/>
    </source>
</evidence>
<organism evidence="16 17">
    <name type="scientific">Aeromonas allosaccharophila</name>
    <dbReference type="NCBI Taxonomy" id="656"/>
    <lineage>
        <taxon>Bacteria</taxon>
        <taxon>Pseudomonadati</taxon>
        <taxon>Pseudomonadota</taxon>
        <taxon>Gammaproteobacteria</taxon>
        <taxon>Aeromonadales</taxon>
        <taxon>Aeromonadaceae</taxon>
        <taxon>Aeromonas</taxon>
    </lineage>
</organism>
<dbReference type="PROSITE" id="PS00584">
    <property type="entry name" value="PFKB_KINASES_2"/>
    <property type="match status" value="1"/>
</dbReference>
<evidence type="ECO:0000256" key="13">
    <source>
        <dbReference type="ARBA" id="ARBA00075711"/>
    </source>
</evidence>
<evidence type="ECO:0000313" key="16">
    <source>
        <dbReference type="EMBL" id="QPR55933.1"/>
    </source>
</evidence>
<dbReference type="GO" id="GO:0008673">
    <property type="term" value="F:2-dehydro-3-deoxygluconokinase activity"/>
    <property type="evidence" value="ECO:0007669"/>
    <property type="project" value="UniProtKB-EC"/>
</dbReference>
<dbReference type="GeneID" id="60785098"/>
<evidence type="ECO:0000256" key="2">
    <source>
        <dbReference type="ARBA" id="ARBA00022679"/>
    </source>
</evidence>
<dbReference type="Proteomes" id="UP000595101">
    <property type="component" value="Chromosome"/>
</dbReference>
<dbReference type="InterPro" id="IPR050306">
    <property type="entry name" value="PfkB_Carbo_kinase"/>
</dbReference>
<reference evidence="16 17" key="1">
    <citation type="submission" date="2020-12" db="EMBL/GenBank/DDBJ databases">
        <title>FDA dAtabase for Regulatory Grade micrObial Sequences (FDA-ARGOS): Supporting development and validation of Infectious Disease Dx tests.</title>
        <authorList>
            <person name="Sproer C."/>
            <person name="Gronow S."/>
            <person name="Severitt S."/>
            <person name="Schroder I."/>
            <person name="Tallon L."/>
            <person name="Sadzewicz L."/>
            <person name="Zhao X."/>
            <person name="Boylan J."/>
            <person name="Ott S."/>
            <person name="Bowen H."/>
            <person name="Vavikolanu K."/>
            <person name="Mehta A."/>
            <person name="Aluvathingal J."/>
            <person name="Nadendla S."/>
            <person name="Lowell S."/>
            <person name="Myers T."/>
            <person name="Yan Y."/>
            <person name="Sichtig H."/>
        </authorList>
    </citation>
    <scope>NUCLEOTIDE SEQUENCE [LARGE SCALE GENOMIC DNA]</scope>
    <source>
        <strain evidence="16 17">FDAARGOS_933</strain>
    </source>
</reference>
<dbReference type="Pfam" id="PF00294">
    <property type="entry name" value="PfkB"/>
    <property type="match status" value="1"/>
</dbReference>
<dbReference type="FunFam" id="3.40.1190.20:FF:000011">
    <property type="entry name" value="2-dehydro-3-deoxygluconokinase, putative"/>
    <property type="match status" value="1"/>
</dbReference>
<dbReference type="SUPFAM" id="SSF53613">
    <property type="entry name" value="Ribokinase-like"/>
    <property type="match status" value="1"/>
</dbReference>
<evidence type="ECO:0000256" key="14">
    <source>
        <dbReference type="ARBA" id="ARBA00080545"/>
    </source>
</evidence>
<keyword evidence="2" id="KW-0808">Transferase</keyword>
<dbReference type="GO" id="GO:0005524">
    <property type="term" value="F:ATP binding"/>
    <property type="evidence" value="ECO:0007669"/>
    <property type="project" value="UniProtKB-KW"/>
</dbReference>
<protein>
    <recommendedName>
        <fullName evidence="12">2-dehydro-3-deoxygluconokinase</fullName>
        <ecNumber evidence="11">2.7.1.45</ecNumber>
    </recommendedName>
    <alternativeName>
        <fullName evidence="13">2-keto-3-deoxygluconokinase</fullName>
    </alternativeName>
    <alternativeName>
        <fullName evidence="14">3-deoxy-2-oxo-D-gluconate kinase</fullName>
    </alternativeName>
    <alternativeName>
        <fullName evidence="8">KDG kinase</fullName>
    </alternativeName>
</protein>
<comment type="similarity">
    <text evidence="1">Belongs to the carbohydrate kinase PfkB family.</text>
</comment>
<evidence type="ECO:0000259" key="15">
    <source>
        <dbReference type="Pfam" id="PF00294"/>
    </source>
</evidence>
<dbReference type="GO" id="GO:0005829">
    <property type="term" value="C:cytosol"/>
    <property type="evidence" value="ECO:0007669"/>
    <property type="project" value="TreeGrafter"/>
</dbReference>
<dbReference type="Gene3D" id="3.40.1190.20">
    <property type="match status" value="1"/>
</dbReference>
<feature type="domain" description="Carbohydrate kinase PfkB" evidence="15">
    <location>
        <begin position="4"/>
        <end position="305"/>
    </location>
</feature>
<dbReference type="AlphaFoldDB" id="A0A7T2PHK6"/>
<comment type="pathway">
    <text evidence="7">Carbohydrate acid metabolism; 2-dehydro-3-deoxy-D-gluconate degradation; D-glyceraldehyde 3-phosphate and pyruvate from 2-dehydro-3-deoxy-D-gluconate: step 1/2.</text>
</comment>
<dbReference type="InterPro" id="IPR011611">
    <property type="entry name" value="PfkB_dom"/>
</dbReference>
<evidence type="ECO:0000256" key="7">
    <source>
        <dbReference type="ARBA" id="ARBA00043951"/>
    </source>
</evidence>
<evidence type="ECO:0000256" key="8">
    <source>
        <dbReference type="ARBA" id="ARBA00044254"/>
    </source>
</evidence>
<dbReference type="PANTHER" id="PTHR43085">
    <property type="entry name" value="HEXOKINASE FAMILY MEMBER"/>
    <property type="match status" value="1"/>
</dbReference>
<dbReference type="GO" id="GO:0019698">
    <property type="term" value="P:D-galacturonate catabolic process"/>
    <property type="evidence" value="ECO:0007669"/>
    <property type="project" value="TreeGrafter"/>
</dbReference>
<proteinExistence type="inferred from homology"/>
<evidence type="ECO:0000256" key="4">
    <source>
        <dbReference type="ARBA" id="ARBA00022777"/>
    </source>
</evidence>
<keyword evidence="3" id="KW-0547">Nucleotide-binding</keyword>
<dbReference type="InterPro" id="IPR002173">
    <property type="entry name" value="Carboh/pur_kinase_PfkB_CS"/>
</dbReference>
<comment type="catalytic activity">
    <reaction evidence="9">
        <text>2-dehydro-3-deoxy-D-gluconate + ATP = 2-dehydro-3-deoxy-6-phospho-D-gluconate + ADP + H(+)</text>
        <dbReference type="Rhea" id="RHEA:14797"/>
        <dbReference type="ChEBI" id="CHEBI:15378"/>
        <dbReference type="ChEBI" id="CHEBI:30616"/>
        <dbReference type="ChEBI" id="CHEBI:57569"/>
        <dbReference type="ChEBI" id="CHEBI:57990"/>
        <dbReference type="ChEBI" id="CHEBI:456216"/>
        <dbReference type="EC" id="2.7.1.45"/>
    </reaction>
</comment>
<dbReference type="EC" id="2.7.1.45" evidence="11"/>
<dbReference type="RefSeq" id="WP_197930209.1">
    <property type="nucleotide sequence ID" value="NZ_CP065745.1"/>
</dbReference>
<evidence type="ECO:0000256" key="10">
    <source>
        <dbReference type="ARBA" id="ARBA00054997"/>
    </source>
</evidence>
<sequence>MLSKIALLGECMIELNGMPFGDMQQAFGGDTLNTAIYLARASQRTDIQVSYLTAMGQDPLSQQIIARWQQAGIDTSTVLIDQQRHPGLYLIQLDVQGERTFLYWRNDSAARYLMQHPQLPQLKQAVSDVDALYLSGISLAILPAADRQALLLWLGELHRAGVTIIFDSNYRPALWQSPADARACYQQLLAITALALVTDDDEQALWGDEDVTQTLQRLKAAGVQQAVVKQGAAGCCYQALQTGEPAITIPTQAVSKVVDTTSAGDSFNAGFLAGYLQGRAIDECARMGHRLAGMVIQHKGAIIPESATRTVTDSFIRPQASQPASH</sequence>
<evidence type="ECO:0000313" key="17">
    <source>
        <dbReference type="Proteomes" id="UP000595101"/>
    </source>
</evidence>
<evidence type="ECO:0000256" key="1">
    <source>
        <dbReference type="ARBA" id="ARBA00010688"/>
    </source>
</evidence>
<dbReference type="KEGG" id="aall:I6G90_05790"/>
<name>A0A7T2PHK6_9GAMM</name>
<dbReference type="GO" id="GO:0042840">
    <property type="term" value="P:D-glucuronate catabolic process"/>
    <property type="evidence" value="ECO:0007669"/>
    <property type="project" value="TreeGrafter"/>
</dbReference>
<keyword evidence="6" id="KW-0119">Carbohydrate metabolism</keyword>
<dbReference type="CDD" id="cd01166">
    <property type="entry name" value="KdgK"/>
    <property type="match status" value="1"/>
</dbReference>
<dbReference type="InterPro" id="IPR029056">
    <property type="entry name" value="Ribokinase-like"/>
</dbReference>
<dbReference type="GO" id="GO:0006974">
    <property type="term" value="P:DNA damage response"/>
    <property type="evidence" value="ECO:0007669"/>
    <property type="project" value="TreeGrafter"/>
</dbReference>
<gene>
    <name evidence="16" type="ORF">I6G90_05790</name>
</gene>
<keyword evidence="4 16" id="KW-0418">Kinase</keyword>
<dbReference type="PANTHER" id="PTHR43085:SF15">
    <property type="entry name" value="2-DEHYDRO-3-DEOXYGLUCONOKINASE"/>
    <property type="match status" value="1"/>
</dbReference>
<keyword evidence="5" id="KW-0067">ATP-binding</keyword>
<evidence type="ECO:0000256" key="6">
    <source>
        <dbReference type="ARBA" id="ARBA00023277"/>
    </source>
</evidence>
<comment type="function">
    <text evidence="10">Catalyzes the phosphorylation of 2-keto-3-deoxygluconate (KDG) to produce 2-keto-3-deoxy-6-phosphogluconate (KDPG).</text>
</comment>
<evidence type="ECO:0000256" key="11">
    <source>
        <dbReference type="ARBA" id="ARBA00066369"/>
    </source>
</evidence>
<evidence type="ECO:0000256" key="9">
    <source>
        <dbReference type="ARBA" id="ARBA00050729"/>
    </source>
</evidence>
<accession>A0A7T2PHK6</accession>
<evidence type="ECO:0000256" key="3">
    <source>
        <dbReference type="ARBA" id="ARBA00022741"/>
    </source>
</evidence>
<dbReference type="EMBL" id="CP065745">
    <property type="protein sequence ID" value="QPR55933.1"/>
    <property type="molecule type" value="Genomic_DNA"/>
</dbReference>
<evidence type="ECO:0000256" key="5">
    <source>
        <dbReference type="ARBA" id="ARBA00022840"/>
    </source>
</evidence>